<accession>A0A955RPY7</accession>
<comment type="caution">
    <text evidence="3">The sequence shown here is derived from an EMBL/GenBank/DDBJ whole genome shotgun (WGS) entry which is preliminary data.</text>
</comment>
<dbReference type="InterPro" id="IPR003959">
    <property type="entry name" value="ATPase_AAA_core"/>
</dbReference>
<evidence type="ECO:0000256" key="1">
    <source>
        <dbReference type="SAM" id="MobiDB-lite"/>
    </source>
</evidence>
<protein>
    <submittedName>
        <fullName evidence="3">AAA family ATPase</fullName>
    </submittedName>
</protein>
<dbReference type="AlphaFoldDB" id="A0A955RPY7"/>
<proteinExistence type="predicted"/>
<reference evidence="3" key="1">
    <citation type="submission" date="2020-04" db="EMBL/GenBank/DDBJ databases">
        <authorList>
            <person name="Zhang T."/>
        </authorList>
    </citation>
    <scope>NUCLEOTIDE SEQUENCE</scope>
    <source>
        <strain evidence="3">HKST-UBA01</strain>
    </source>
</reference>
<dbReference type="GO" id="GO:0016887">
    <property type="term" value="F:ATP hydrolysis activity"/>
    <property type="evidence" value="ECO:0007669"/>
    <property type="project" value="InterPro"/>
</dbReference>
<organism evidence="3 4">
    <name type="scientific">candidate division WWE3 bacterium</name>
    <dbReference type="NCBI Taxonomy" id="2053526"/>
    <lineage>
        <taxon>Bacteria</taxon>
        <taxon>Katanobacteria</taxon>
    </lineage>
</organism>
<dbReference type="GO" id="GO:0004176">
    <property type="term" value="F:ATP-dependent peptidase activity"/>
    <property type="evidence" value="ECO:0007669"/>
    <property type="project" value="InterPro"/>
</dbReference>
<dbReference type="InterPro" id="IPR027065">
    <property type="entry name" value="Lon_Prtase"/>
</dbReference>
<evidence type="ECO:0000313" key="3">
    <source>
        <dbReference type="EMBL" id="MCA9390043.1"/>
    </source>
</evidence>
<dbReference type="GO" id="GO:0006515">
    <property type="term" value="P:protein quality control for misfolded or incompletely synthesized proteins"/>
    <property type="evidence" value="ECO:0007669"/>
    <property type="project" value="TreeGrafter"/>
</dbReference>
<dbReference type="Proteomes" id="UP000701698">
    <property type="component" value="Unassembled WGS sequence"/>
</dbReference>
<dbReference type="Gene3D" id="1.10.8.60">
    <property type="match status" value="1"/>
</dbReference>
<dbReference type="InterPro" id="IPR054594">
    <property type="entry name" value="Lon_lid"/>
</dbReference>
<evidence type="ECO:0000259" key="2">
    <source>
        <dbReference type="SMART" id="SM00382"/>
    </source>
</evidence>
<dbReference type="SUPFAM" id="SSF52540">
    <property type="entry name" value="P-loop containing nucleoside triphosphate hydrolases"/>
    <property type="match status" value="1"/>
</dbReference>
<sequence>MDEQTTAQTEEIAPNDFSVEGYTIPPEVQKLVDKVTHEFLPPELRTKVYRMLEGLVRRHGSPGYDAAFDDINRYIDWTVAVPWNKRSEDNLDLDKARHILETTHYGLDTVKERVLEYLAIINLQLRSQDNADSEEARNEITKQGAMASPVLFFVGLPGIGKTSIAYTIAKSMNREFQRIPMGGMGDALQLRGQSRTHGESEPGLVIKALVAAGTKNPVILLDEIDRTAEQARAQIMGVMLELLDPQQNFAFRDYFIDYPVDLSQVMFLASANNTGGISNAVLDRMELIKMPGYSDDEKIVIARDYLLPRQLKVTGMPEEAITFDEEVWNQITRPLGFDAGIRTMERTINAIVRKAAKKMVLGQGEKFHITVDNLKEYLPKY</sequence>
<dbReference type="EMBL" id="JAGQKX010000024">
    <property type="protein sequence ID" value="MCA9390043.1"/>
    <property type="molecule type" value="Genomic_DNA"/>
</dbReference>
<dbReference type="PANTHER" id="PTHR43718">
    <property type="entry name" value="LON PROTEASE"/>
    <property type="match status" value="1"/>
</dbReference>
<dbReference type="InterPro" id="IPR003593">
    <property type="entry name" value="AAA+_ATPase"/>
</dbReference>
<name>A0A955RPY7_UNCKA</name>
<dbReference type="InterPro" id="IPR027417">
    <property type="entry name" value="P-loop_NTPase"/>
</dbReference>
<dbReference type="PANTHER" id="PTHR43718:SF2">
    <property type="entry name" value="LON PROTEASE HOMOLOG, MITOCHONDRIAL"/>
    <property type="match status" value="1"/>
</dbReference>
<evidence type="ECO:0000313" key="4">
    <source>
        <dbReference type="Proteomes" id="UP000701698"/>
    </source>
</evidence>
<dbReference type="SMART" id="SM00382">
    <property type="entry name" value="AAA"/>
    <property type="match status" value="1"/>
</dbReference>
<dbReference type="Gene3D" id="3.40.50.300">
    <property type="entry name" value="P-loop containing nucleotide triphosphate hydrolases"/>
    <property type="match status" value="1"/>
</dbReference>
<dbReference type="Pfam" id="PF00004">
    <property type="entry name" value="AAA"/>
    <property type="match status" value="1"/>
</dbReference>
<reference evidence="3" key="2">
    <citation type="journal article" date="2021" name="Microbiome">
        <title>Successional dynamics and alternative stable states in a saline activated sludge microbial community over 9 years.</title>
        <authorList>
            <person name="Wang Y."/>
            <person name="Ye J."/>
            <person name="Ju F."/>
            <person name="Liu L."/>
            <person name="Boyd J.A."/>
            <person name="Deng Y."/>
            <person name="Parks D.H."/>
            <person name="Jiang X."/>
            <person name="Yin X."/>
            <person name="Woodcroft B.J."/>
            <person name="Tyson G.W."/>
            <person name="Hugenholtz P."/>
            <person name="Polz M.F."/>
            <person name="Zhang T."/>
        </authorList>
    </citation>
    <scope>NUCLEOTIDE SEQUENCE</scope>
    <source>
        <strain evidence="3">HKST-UBA01</strain>
    </source>
</reference>
<dbReference type="Pfam" id="PF22667">
    <property type="entry name" value="Lon_lid"/>
    <property type="match status" value="1"/>
</dbReference>
<dbReference type="GO" id="GO:0004252">
    <property type="term" value="F:serine-type endopeptidase activity"/>
    <property type="evidence" value="ECO:0007669"/>
    <property type="project" value="InterPro"/>
</dbReference>
<feature type="domain" description="AAA+ ATPase" evidence="2">
    <location>
        <begin position="147"/>
        <end position="291"/>
    </location>
</feature>
<gene>
    <name evidence="3" type="ORF">KC571_01455</name>
</gene>
<feature type="region of interest" description="Disordered" evidence="1">
    <location>
        <begin position="1"/>
        <end position="20"/>
    </location>
</feature>
<dbReference type="GO" id="GO:0005524">
    <property type="term" value="F:ATP binding"/>
    <property type="evidence" value="ECO:0007669"/>
    <property type="project" value="InterPro"/>
</dbReference>